<feature type="compositionally biased region" description="Polar residues" evidence="1">
    <location>
        <begin position="83"/>
        <end position="93"/>
    </location>
</feature>
<dbReference type="EMBL" id="BQNB010008907">
    <property type="protein sequence ID" value="GJS55999.1"/>
    <property type="molecule type" value="Genomic_DNA"/>
</dbReference>
<evidence type="ECO:0000313" key="2">
    <source>
        <dbReference type="EMBL" id="GJS55999.1"/>
    </source>
</evidence>
<dbReference type="Proteomes" id="UP001151760">
    <property type="component" value="Unassembled WGS sequence"/>
</dbReference>
<keyword evidence="3" id="KW-1185">Reference proteome</keyword>
<gene>
    <name evidence="2" type="ORF">Tco_0629361</name>
</gene>
<protein>
    <submittedName>
        <fullName evidence="2">Uncharacterized protein</fullName>
    </submittedName>
</protein>
<sequence>MKKKPSKPTPSRKIHKGKRYDHLVGEADKEPQTVSEPQVEDDEYNLQRGIQMSLESFQAPVNRVAIHKPDSGIIRKLPEDDTSANVVCDTSSPADAKTGADMEKSTNEGQARSDPGKTPESRPLPKHVLMEEYQARSNHGQSHVVQAGPNPEPMHEDFVATVYPHVHEILKLATKEYVHIKNPPSSSVTLSSMKNLDDAFTFGDQFLNDKPSEEEPGKANVETEVESIFTIPIHQASSSVPPLSMICA</sequence>
<feature type="region of interest" description="Disordered" evidence="1">
    <location>
        <begin position="1"/>
        <end position="47"/>
    </location>
</feature>
<feature type="region of interest" description="Disordered" evidence="1">
    <location>
        <begin position="69"/>
        <end position="124"/>
    </location>
</feature>
<name>A0ABQ4WSZ1_9ASTR</name>
<feature type="compositionally biased region" description="Basic and acidic residues" evidence="1">
    <location>
        <begin position="20"/>
        <end position="31"/>
    </location>
</feature>
<reference evidence="2" key="2">
    <citation type="submission" date="2022-01" db="EMBL/GenBank/DDBJ databases">
        <authorList>
            <person name="Yamashiro T."/>
            <person name="Shiraishi A."/>
            <person name="Satake H."/>
            <person name="Nakayama K."/>
        </authorList>
    </citation>
    <scope>NUCLEOTIDE SEQUENCE</scope>
</reference>
<comment type="caution">
    <text evidence="2">The sequence shown here is derived from an EMBL/GenBank/DDBJ whole genome shotgun (WGS) entry which is preliminary data.</text>
</comment>
<feature type="compositionally biased region" description="Basic residues" evidence="1">
    <location>
        <begin position="1"/>
        <end position="19"/>
    </location>
</feature>
<organism evidence="2 3">
    <name type="scientific">Tanacetum coccineum</name>
    <dbReference type="NCBI Taxonomy" id="301880"/>
    <lineage>
        <taxon>Eukaryota</taxon>
        <taxon>Viridiplantae</taxon>
        <taxon>Streptophyta</taxon>
        <taxon>Embryophyta</taxon>
        <taxon>Tracheophyta</taxon>
        <taxon>Spermatophyta</taxon>
        <taxon>Magnoliopsida</taxon>
        <taxon>eudicotyledons</taxon>
        <taxon>Gunneridae</taxon>
        <taxon>Pentapetalae</taxon>
        <taxon>asterids</taxon>
        <taxon>campanulids</taxon>
        <taxon>Asterales</taxon>
        <taxon>Asteraceae</taxon>
        <taxon>Asteroideae</taxon>
        <taxon>Anthemideae</taxon>
        <taxon>Anthemidinae</taxon>
        <taxon>Tanacetum</taxon>
    </lineage>
</organism>
<evidence type="ECO:0000313" key="3">
    <source>
        <dbReference type="Proteomes" id="UP001151760"/>
    </source>
</evidence>
<accession>A0ABQ4WSZ1</accession>
<evidence type="ECO:0000256" key="1">
    <source>
        <dbReference type="SAM" id="MobiDB-lite"/>
    </source>
</evidence>
<reference evidence="2" key="1">
    <citation type="journal article" date="2022" name="Int. J. Mol. Sci.">
        <title>Draft Genome of Tanacetum Coccineum: Genomic Comparison of Closely Related Tanacetum-Family Plants.</title>
        <authorList>
            <person name="Yamashiro T."/>
            <person name="Shiraishi A."/>
            <person name="Nakayama K."/>
            <person name="Satake H."/>
        </authorList>
    </citation>
    <scope>NUCLEOTIDE SEQUENCE</scope>
</reference>
<proteinExistence type="predicted"/>